<keyword evidence="1" id="KW-0812">Transmembrane</keyword>
<organism evidence="2 3">
    <name type="scientific">Strongyloides stercoralis</name>
    <name type="common">Threadworm</name>
    <dbReference type="NCBI Taxonomy" id="6248"/>
    <lineage>
        <taxon>Eukaryota</taxon>
        <taxon>Metazoa</taxon>
        <taxon>Ecdysozoa</taxon>
        <taxon>Nematoda</taxon>
        <taxon>Chromadorea</taxon>
        <taxon>Rhabditida</taxon>
        <taxon>Tylenchina</taxon>
        <taxon>Panagrolaimomorpha</taxon>
        <taxon>Strongyloidoidea</taxon>
        <taxon>Strongyloididae</taxon>
        <taxon>Strongyloides</taxon>
    </lineage>
</organism>
<protein>
    <submittedName>
        <fullName evidence="3">Sulfotransferase domain-containing protein</fullName>
    </submittedName>
</protein>
<keyword evidence="1" id="KW-1133">Transmembrane helix</keyword>
<dbReference type="Pfam" id="PF03567">
    <property type="entry name" value="Sulfotransfer_2"/>
    <property type="match status" value="1"/>
</dbReference>
<dbReference type="InterPro" id="IPR005331">
    <property type="entry name" value="Sulfotransferase"/>
</dbReference>
<name>A0AAF5DGL8_STRER</name>
<proteinExistence type="predicted"/>
<keyword evidence="1" id="KW-0472">Membrane</keyword>
<dbReference type="AlphaFoldDB" id="A0AAF5DGL8"/>
<evidence type="ECO:0000256" key="1">
    <source>
        <dbReference type="SAM" id="Phobius"/>
    </source>
</evidence>
<sequence>MKIFKNNILFLLNFYVIFQIGLSYYNPAAKQQVVDSTFYELSQYRLSTCIIAKNFSSMITSIFCYLFVEKKFKSKYKHLADFDWRFPECISKMKYKSLESLIMKLNYINVNEFYKDWILLLIVRNPIERFLSGYVDKCTLQKRIKKPSKMCLYCVSNIKCFINRLHKIMYSSIKVKKATYRGVRKHFFPQTLQCNYYKYKNKFEILKFENKYLNSFYFKLRNVLENQNVSKIHINFIDEDIRSHKINHATSDRKITGKLLYYLYKEKSLMKKLIDIYYNDFKEFNFPYPKVIIENLPNYLNFDRKSKRYGTINGINLRDMNISSIFKDLNNLNCEKEESTRLLNKIDSMNDEDFNKLTEIIELDNLKLKESIYLNRLLYYPDKIFQNKLNRQGKIFTEKQQLFLYKQLLEQQEIILKRENELLYEQLKSIEKIKSFQNNVEKLNKTSTNSY</sequence>
<dbReference type="Proteomes" id="UP000035681">
    <property type="component" value="Unplaced"/>
</dbReference>
<dbReference type="PANTHER" id="PTHR22900:SF5">
    <property type="entry name" value="PROTEIN CBG14245"/>
    <property type="match status" value="1"/>
</dbReference>
<dbReference type="GO" id="GO:0016020">
    <property type="term" value="C:membrane"/>
    <property type="evidence" value="ECO:0007669"/>
    <property type="project" value="InterPro"/>
</dbReference>
<feature type="transmembrane region" description="Helical" evidence="1">
    <location>
        <begin position="7"/>
        <end position="25"/>
    </location>
</feature>
<feature type="transmembrane region" description="Helical" evidence="1">
    <location>
        <begin position="45"/>
        <end position="68"/>
    </location>
</feature>
<dbReference type="WBParaSite" id="TCONS_00011442.p1">
    <property type="protein sequence ID" value="TCONS_00011442.p1"/>
    <property type="gene ID" value="XLOC_005848"/>
</dbReference>
<accession>A0AAF5DGL8</accession>
<evidence type="ECO:0000313" key="2">
    <source>
        <dbReference type="Proteomes" id="UP000035681"/>
    </source>
</evidence>
<dbReference type="GO" id="GO:1902884">
    <property type="term" value="P:positive regulation of response to oxidative stress"/>
    <property type="evidence" value="ECO:0007669"/>
    <property type="project" value="InterPro"/>
</dbReference>
<dbReference type="GO" id="GO:0047756">
    <property type="term" value="F:chondroitin 4-sulfotransferase activity"/>
    <property type="evidence" value="ECO:0007669"/>
    <property type="project" value="InterPro"/>
</dbReference>
<dbReference type="InterPro" id="IPR007669">
    <property type="entry name" value="Chst-1-like"/>
</dbReference>
<reference evidence="3" key="1">
    <citation type="submission" date="2024-02" db="UniProtKB">
        <authorList>
            <consortium name="WormBaseParasite"/>
        </authorList>
    </citation>
    <scope>IDENTIFICATION</scope>
</reference>
<dbReference type="PANTHER" id="PTHR22900">
    <property type="entry name" value="PROTEIN CBG14245-RELATED"/>
    <property type="match status" value="1"/>
</dbReference>
<evidence type="ECO:0000313" key="3">
    <source>
        <dbReference type="WBParaSite" id="TCONS_00011442.p1"/>
    </source>
</evidence>
<dbReference type="GO" id="GO:0050650">
    <property type="term" value="P:chondroitin sulfate proteoglycan biosynthetic process"/>
    <property type="evidence" value="ECO:0007669"/>
    <property type="project" value="InterPro"/>
</dbReference>
<keyword evidence="2" id="KW-1185">Reference proteome</keyword>